<dbReference type="CDD" id="cd07331">
    <property type="entry name" value="M48C_Oma1_like"/>
    <property type="match status" value="1"/>
</dbReference>
<evidence type="ECO:0000313" key="10">
    <source>
        <dbReference type="Proteomes" id="UP000240535"/>
    </source>
</evidence>
<protein>
    <submittedName>
        <fullName evidence="9">Peptidase M48</fullName>
    </submittedName>
</protein>
<gene>
    <name evidence="9" type="ORF">CQ405_01220</name>
</gene>
<evidence type="ECO:0000256" key="7">
    <source>
        <dbReference type="SAM" id="SignalP"/>
    </source>
</evidence>
<dbReference type="PANTHER" id="PTHR22726:SF1">
    <property type="entry name" value="METALLOENDOPEPTIDASE OMA1, MITOCHONDRIAL"/>
    <property type="match status" value="1"/>
</dbReference>
<evidence type="ECO:0000256" key="4">
    <source>
        <dbReference type="ARBA" id="ARBA00022833"/>
    </source>
</evidence>
<evidence type="ECO:0000256" key="1">
    <source>
        <dbReference type="ARBA" id="ARBA00022670"/>
    </source>
</evidence>
<feature type="signal peptide" evidence="7">
    <location>
        <begin position="1"/>
        <end position="19"/>
    </location>
</feature>
<dbReference type="InterPro" id="IPR051156">
    <property type="entry name" value="Mito/Outer_Membr_Metalloprot"/>
</dbReference>
<dbReference type="RefSeq" id="WP_106869748.1">
    <property type="nucleotide sequence ID" value="NZ_CP053841.1"/>
</dbReference>
<keyword evidence="4 6" id="KW-0862">Zinc</keyword>
<dbReference type="InterPro" id="IPR001915">
    <property type="entry name" value="Peptidase_M48"/>
</dbReference>
<evidence type="ECO:0000313" key="9">
    <source>
        <dbReference type="EMBL" id="PSM53197.1"/>
    </source>
</evidence>
<evidence type="ECO:0000256" key="6">
    <source>
        <dbReference type="RuleBase" id="RU003983"/>
    </source>
</evidence>
<keyword evidence="5 6" id="KW-0482">Metalloprotease</keyword>
<dbReference type="GO" id="GO:0016020">
    <property type="term" value="C:membrane"/>
    <property type="evidence" value="ECO:0007669"/>
    <property type="project" value="TreeGrafter"/>
</dbReference>
<keyword evidence="10" id="KW-1185">Reference proteome</keyword>
<accession>A0A2P8R3V8</accession>
<dbReference type="OrthoDB" id="9810445at2"/>
<feature type="chain" id="PRO_5015118563" evidence="7">
    <location>
        <begin position="20"/>
        <end position="266"/>
    </location>
</feature>
<comment type="caution">
    <text evidence="9">The sequence shown here is derived from an EMBL/GenBank/DDBJ whole genome shotgun (WGS) entry which is preliminary data.</text>
</comment>
<evidence type="ECO:0000256" key="3">
    <source>
        <dbReference type="ARBA" id="ARBA00022801"/>
    </source>
</evidence>
<dbReference type="PROSITE" id="PS51257">
    <property type="entry name" value="PROKAR_LIPOPROTEIN"/>
    <property type="match status" value="1"/>
</dbReference>
<feature type="domain" description="Peptidase M48" evidence="8">
    <location>
        <begin position="70"/>
        <end position="251"/>
    </location>
</feature>
<organism evidence="9 10">
    <name type="scientific">Campylobacter blaseri</name>
    <dbReference type="NCBI Taxonomy" id="2042961"/>
    <lineage>
        <taxon>Bacteria</taxon>
        <taxon>Pseudomonadati</taxon>
        <taxon>Campylobacterota</taxon>
        <taxon>Epsilonproteobacteria</taxon>
        <taxon>Campylobacterales</taxon>
        <taxon>Campylobacteraceae</taxon>
        <taxon>Campylobacter</taxon>
    </lineage>
</organism>
<dbReference type="EMBL" id="PDHH01000001">
    <property type="protein sequence ID" value="PSM53197.1"/>
    <property type="molecule type" value="Genomic_DNA"/>
</dbReference>
<sequence>MKKYLLSCLALVVFLVGCATSTKPGQVGISRSQMFLVSQAEMDKGAALAYTQVLKKASSKRKLNTDPVATKRVQRISRSLIPQVVTFREDALKWDWQVNVIDDKTINAWCMPGGKIVFYTGIIDTLKLTDAEIAAIMGHEMAHALREHSREKASRDQLKNIGILAVSVATGSNELANLANMAATYTIALPFSRAQEIEADIMGAELMARGGYNPEAAINVWKKMSKASKNQPAEFMSTHPSHENRIAKLTEVSRKVMPLYEKSKKI</sequence>
<dbReference type="AlphaFoldDB" id="A0A2P8R3V8"/>
<keyword evidence="3 6" id="KW-0378">Hydrolase</keyword>
<keyword evidence="7" id="KW-0732">Signal</keyword>
<dbReference type="PANTHER" id="PTHR22726">
    <property type="entry name" value="METALLOENDOPEPTIDASE OMA1"/>
    <property type="match status" value="1"/>
</dbReference>
<dbReference type="Proteomes" id="UP000240535">
    <property type="component" value="Unassembled WGS sequence"/>
</dbReference>
<dbReference type="Pfam" id="PF01435">
    <property type="entry name" value="Peptidase_M48"/>
    <property type="match status" value="1"/>
</dbReference>
<evidence type="ECO:0000259" key="8">
    <source>
        <dbReference type="Pfam" id="PF01435"/>
    </source>
</evidence>
<evidence type="ECO:0000256" key="2">
    <source>
        <dbReference type="ARBA" id="ARBA00022723"/>
    </source>
</evidence>
<comment type="similarity">
    <text evidence="6">Belongs to the peptidase M48 family.</text>
</comment>
<keyword evidence="1 6" id="KW-0645">Protease</keyword>
<evidence type="ECO:0000256" key="5">
    <source>
        <dbReference type="ARBA" id="ARBA00023049"/>
    </source>
</evidence>
<comment type="cofactor">
    <cofactor evidence="6">
        <name>Zn(2+)</name>
        <dbReference type="ChEBI" id="CHEBI:29105"/>
    </cofactor>
    <text evidence="6">Binds 1 zinc ion per subunit.</text>
</comment>
<proteinExistence type="inferred from homology"/>
<dbReference type="GO" id="GO:0051603">
    <property type="term" value="P:proteolysis involved in protein catabolic process"/>
    <property type="evidence" value="ECO:0007669"/>
    <property type="project" value="TreeGrafter"/>
</dbReference>
<dbReference type="GO" id="GO:0046872">
    <property type="term" value="F:metal ion binding"/>
    <property type="evidence" value="ECO:0007669"/>
    <property type="project" value="UniProtKB-KW"/>
</dbReference>
<dbReference type="GO" id="GO:0004222">
    <property type="term" value="F:metalloendopeptidase activity"/>
    <property type="evidence" value="ECO:0007669"/>
    <property type="project" value="InterPro"/>
</dbReference>
<keyword evidence="2" id="KW-0479">Metal-binding</keyword>
<name>A0A2P8R3V8_9BACT</name>
<dbReference type="Gene3D" id="3.30.2010.10">
    <property type="entry name" value="Metalloproteases ('zincins'), catalytic domain"/>
    <property type="match status" value="1"/>
</dbReference>
<reference evidence="10" key="1">
    <citation type="submission" date="2017-10" db="EMBL/GenBank/DDBJ databases">
        <title>Campylobacter species from seals.</title>
        <authorList>
            <person name="Gilbert M.J."/>
            <person name="Zomer A.L."/>
            <person name="Timmerman A.J."/>
            <person name="Duim B."/>
            <person name="Wagenaar J.A."/>
        </authorList>
    </citation>
    <scope>NUCLEOTIDE SEQUENCE [LARGE SCALE GENOMIC DNA]</scope>
    <source>
        <strain evidence="10">17S00004-5</strain>
    </source>
</reference>